<evidence type="ECO:0000256" key="3">
    <source>
        <dbReference type="ARBA" id="ARBA00022679"/>
    </source>
</evidence>
<feature type="binding site" evidence="6">
    <location>
        <begin position="22"/>
        <end position="24"/>
    </location>
    <ligand>
        <name>NAD(+)</name>
        <dbReference type="ChEBI" id="CHEBI:57540"/>
    </ligand>
</feature>
<organism evidence="8 9">
    <name type="scientific">Pseudocitrobacter corydidari</name>
    <dbReference type="NCBI Taxonomy" id="2891570"/>
    <lineage>
        <taxon>Bacteria</taxon>
        <taxon>Pseudomonadati</taxon>
        <taxon>Pseudomonadota</taxon>
        <taxon>Gammaproteobacteria</taxon>
        <taxon>Enterobacterales</taxon>
        <taxon>Enterobacteriaceae</taxon>
        <taxon>Pseudocitrobacter</taxon>
    </lineage>
</organism>
<dbReference type="Pfam" id="PF14487">
    <property type="entry name" value="DarT"/>
    <property type="match status" value="1"/>
</dbReference>
<evidence type="ECO:0000313" key="9">
    <source>
        <dbReference type="Proteomes" id="UP001199659"/>
    </source>
</evidence>
<evidence type="ECO:0000256" key="6">
    <source>
        <dbReference type="PROSITE-ProRule" id="PRU01362"/>
    </source>
</evidence>
<dbReference type="RefSeq" id="WP_032102845.1">
    <property type="nucleotide sequence ID" value="NZ_CP087880.1"/>
</dbReference>
<accession>A0ABY3S631</accession>
<comment type="similarity">
    <text evidence="6">Belongs to the DarT ADP-ribosyltransferase family.</text>
</comment>
<keyword evidence="9" id="KW-1185">Reference proteome</keyword>
<dbReference type="PROSITE" id="PS52018">
    <property type="entry name" value="DART"/>
    <property type="match status" value="1"/>
</dbReference>
<comment type="catalytic activity">
    <reaction evidence="6">
        <text>a thymidine in DNA + NAD(+) = an N-(ADP-alpha-D-ribosyl)-thymidine in DNA + nicotinamide + H(+)</text>
        <dbReference type="Rhea" id="RHEA:71651"/>
        <dbReference type="Rhea" id="RHEA-COMP:13556"/>
        <dbReference type="Rhea" id="RHEA-COMP:18051"/>
        <dbReference type="ChEBI" id="CHEBI:15378"/>
        <dbReference type="ChEBI" id="CHEBI:17154"/>
        <dbReference type="ChEBI" id="CHEBI:57540"/>
        <dbReference type="ChEBI" id="CHEBI:137386"/>
        <dbReference type="ChEBI" id="CHEBI:191199"/>
    </reaction>
</comment>
<keyword evidence="5 6" id="KW-0238">DNA-binding</keyword>
<feature type="domain" description="DarT" evidence="7">
    <location>
        <begin position="18"/>
        <end position="204"/>
    </location>
</feature>
<sequence length="213" mass="24138">MTQRIQQIQRIVEQQGITQLVHFTKAENLPSIMEHGIVPISRIGEFGITPATNDQLRLDGHLDGTSLSITFPNHRMFYKYRLENQGVDWVVLGIKPSILWTKDCAFCRHNAADARISVKALDDLRLPESLAGMFSEIDGYETRDGQKLLTSDPTDEQAEVLVFDVIEPELILGAAFNSRTANTLYQNLFGEKKIILNDKTNGLFGSRSFKRKW</sequence>
<dbReference type="EMBL" id="CP087880">
    <property type="protein sequence ID" value="UGS41925.1"/>
    <property type="molecule type" value="Genomic_DNA"/>
</dbReference>
<gene>
    <name evidence="8" type="ORF">G163CM_26420</name>
</gene>
<feature type="active site" description="Proton acceptor" evidence="6">
    <location>
        <position position="57"/>
    </location>
</feature>
<name>A0ABY3S631_9ENTR</name>
<keyword evidence="4 6" id="KW-0548">Nucleotidyltransferase</keyword>
<keyword evidence="2 6" id="KW-0328">Glycosyltransferase</keyword>
<feature type="binding site" evidence="6">
    <location>
        <position position="57"/>
    </location>
    <ligand>
        <name>NAD(+)</name>
        <dbReference type="ChEBI" id="CHEBI:57540"/>
    </ligand>
</feature>
<evidence type="ECO:0000313" key="8">
    <source>
        <dbReference type="EMBL" id="UGS41925.1"/>
    </source>
</evidence>
<protein>
    <recommendedName>
        <fullName evidence="7">DarT domain-containing protein</fullName>
    </recommendedName>
</protein>
<proteinExistence type="inferred from homology"/>
<evidence type="ECO:0000256" key="5">
    <source>
        <dbReference type="ARBA" id="ARBA00023125"/>
    </source>
</evidence>
<evidence type="ECO:0000256" key="1">
    <source>
        <dbReference type="ARBA" id="ARBA00022649"/>
    </source>
</evidence>
<dbReference type="Proteomes" id="UP001199659">
    <property type="component" value="Chromosome"/>
</dbReference>
<dbReference type="InterPro" id="IPR029494">
    <property type="entry name" value="DarT"/>
</dbReference>
<feature type="active site" evidence="6">
    <location>
        <position position="159"/>
    </location>
</feature>
<reference evidence="8 9" key="1">
    <citation type="journal article" date="2022" name="Int. J. Syst. Evol. Microbiol.">
        <title>Pseudocitrobacter corydidari sp. nov., isolated from the Asian emerald cockroach Corydidarum magnifica.</title>
        <authorList>
            <person name="Guzman J."/>
            <person name="Poehlein A."/>
            <person name="Glaeser S.P."/>
            <person name="Schwengers O."/>
            <person name="Blom J."/>
            <person name="Hollensteiner J."/>
            <person name="Kampfer P."/>
            <person name="Vilcinskas A."/>
        </authorList>
    </citation>
    <scope>NUCLEOTIDE SEQUENCE [LARGE SCALE GENOMIC DNA]</scope>
    <source>
        <strain evidence="8">G163CM</strain>
    </source>
</reference>
<evidence type="ECO:0000259" key="7">
    <source>
        <dbReference type="PROSITE" id="PS52018"/>
    </source>
</evidence>
<evidence type="ECO:0000256" key="4">
    <source>
        <dbReference type="ARBA" id="ARBA00022695"/>
    </source>
</evidence>
<evidence type="ECO:0000256" key="2">
    <source>
        <dbReference type="ARBA" id="ARBA00022676"/>
    </source>
</evidence>
<keyword evidence="3 6" id="KW-0808">Transferase</keyword>
<dbReference type="GeneID" id="93153984"/>
<keyword evidence="1 6" id="KW-1277">Toxin-antitoxin system</keyword>
<comment type="caution">
    <text evidence="6">Lacks conserved residue(s) required for the propagation of feature annotation.</text>
</comment>